<name>S5RJR7_9VIRU</name>
<reference evidence="1 2" key="1">
    <citation type="journal article" date="2014" name="Arch. Virol.">
        <title>Identification and molecular characterization of a single-stranded circular DNA virus with similarities to Sclerotinia sclerotiorum hypovirulence-associated DNA virus 1.</title>
        <authorList>
            <person name="Du Z."/>
            <person name="Tang Y."/>
            <person name="Zhang S."/>
            <person name="She X."/>
            <person name="Lan G."/>
            <person name="Varsani A."/>
            <person name="He Z."/>
        </authorList>
    </citation>
    <scope>NUCLEOTIDE SEQUENCE [LARGE SCALE GENOMIC DNA]</scope>
    <source>
        <strain evidence="1">VNHJ1W</strain>
    </source>
</reference>
<dbReference type="EMBL" id="KF413620">
    <property type="protein sequence ID" value="AGS12485.1"/>
    <property type="molecule type" value="Genomic_DNA"/>
</dbReference>
<keyword evidence="2" id="KW-1185">Reference proteome</keyword>
<accession>S5RJR7</accession>
<proteinExistence type="predicted"/>
<protein>
    <submittedName>
        <fullName evidence="1">Putative C2 protein</fullName>
    </submittedName>
</protein>
<dbReference type="OrthoDB" id="40367at10239"/>
<dbReference type="Proteomes" id="UP000232905">
    <property type="component" value="Segment"/>
</dbReference>
<evidence type="ECO:0000313" key="1">
    <source>
        <dbReference type="EMBL" id="AGS12485.1"/>
    </source>
</evidence>
<organism evidence="1 2">
    <name type="scientific">hypericum associated gemycircularvirus 1</name>
    <dbReference type="NCBI Taxonomy" id="1985384"/>
    <lineage>
        <taxon>Viruses</taxon>
        <taxon>Monodnaviria</taxon>
        <taxon>Shotokuvirae</taxon>
        <taxon>Cressdnaviricota</taxon>
        <taxon>Repensiviricetes</taxon>
        <taxon>Geplafuvirales</taxon>
        <taxon>Genomoviridae</taxon>
        <taxon>Gemycircularvirus</taxon>
        <taxon>Gemycircularvirus hypas1</taxon>
    </lineage>
</organism>
<sequence>MSSSPMPSAETSIHGELWNAFHLWELNVSLDESITRMEDFIFTCSRTSDGSFEVERLTYSMWTVGTQTLHLLNEHRRRLTTTQSRMEMLSQEGWRGQSRAEWEMGRLLISGLELRRRRIETSFGLWSMNWIPKLLHARSTHSASMLTGDLPRSLPSMSTMEELSLFREMLTEEMTGYRSLVSDWMNHS</sequence>
<evidence type="ECO:0000313" key="2">
    <source>
        <dbReference type="Proteomes" id="UP000232905"/>
    </source>
</evidence>